<organism evidence="1 2">
    <name type="scientific">Amycolatopsis deserti</name>
    <dbReference type="NCBI Taxonomy" id="185696"/>
    <lineage>
        <taxon>Bacteria</taxon>
        <taxon>Bacillati</taxon>
        <taxon>Actinomycetota</taxon>
        <taxon>Actinomycetes</taxon>
        <taxon>Pseudonocardiales</taxon>
        <taxon>Pseudonocardiaceae</taxon>
        <taxon>Amycolatopsis</taxon>
    </lineage>
</organism>
<proteinExistence type="predicted"/>
<evidence type="ECO:0000313" key="2">
    <source>
        <dbReference type="Proteomes" id="UP000605897"/>
    </source>
</evidence>
<comment type="caution">
    <text evidence="1">The sequence shown here is derived from an EMBL/GenBank/DDBJ whole genome shotgun (WGS) entry which is preliminary data.</text>
</comment>
<evidence type="ECO:0000313" key="1">
    <source>
        <dbReference type="EMBL" id="GHF13016.1"/>
    </source>
</evidence>
<sequence length="139" mass="15219">MIGTHTGAMNQPEPLFSSSRAFRVWRYGVEHSELVLRTDDDPDEPVELLFEGVLSMHFDQLWFTGLVVGRAEDQVLRSPTVDIPHLKVELGTAGHAAQVVCRSLTCVGGTSPDGKILWTVTAPRPKSRISADIPAVEQA</sequence>
<name>A0ABQ3JB44_9PSEU</name>
<keyword evidence="2" id="KW-1185">Reference proteome</keyword>
<accession>A0ABQ3JB44</accession>
<dbReference type="Proteomes" id="UP000605897">
    <property type="component" value="Unassembled WGS sequence"/>
</dbReference>
<reference evidence="2" key="1">
    <citation type="journal article" date="2019" name="Int. J. Syst. Evol. Microbiol.">
        <title>The Global Catalogue of Microorganisms (GCM) 10K type strain sequencing project: providing services to taxonomists for standard genome sequencing and annotation.</title>
        <authorList>
            <consortium name="The Broad Institute Genomics Platform"/>
            <consortium name="The Broad Institute Genome Sequencing Center for Infectious Disease"/>
            <person name="Wu L."/>
            <person name="Ma J."/>
        </authorList>
    </citation>
    <scope>NUCLEOTIDE SEQUENCE [LARGE SCALE GENOMIC DNA]</scope>
    <source>
        <strain evidence="2">CGMCC 4.7677</strain>
    </source>
</reference>
<gene>
    <name evidence="1" type="ORF">GCM10017786_53780</name>
</gene>
<dbReference type="EMBL" id="BNAU01000006">
    <property type="protein sequence ID" value="GHF13016.1"/>
    <property type="molecule type" value="Genomic_DNA"/>
</dbReference>
<protein>
    <submittedName>
        <fullName evidence="1">Uncharacterized protein</fullName>
    </submittedName>
</protein>